<dbReference type="AlphaFoldDB" id="A0A0A9G8U0"/>
<protein>
    <submittedName>
        <fullName evidence="1">Uncharacterized protein</fullName>
    </submittedName>
</protein>
<name>A0A0A9G8U0_ARUDO</name>
<organism evidence="1">
    <name type="scientific">Arundo donax</name>
    <name type="common">Giant reed</name>
    <name type="synonym">Donax arundinaceus</name>
    <dbReference type="NCBI Taxonomy" id="35708"/>
    <lineage>
        <taxon>Eukaryota</taxon>
        <taxon>Viridiplantae</taxon>
        <taxon>Streptophyta</taxon>
        <taxon>Embryophyta</taxon>
        <taxon>Tracheophyta</taxon>
        <taxon>Spermatophyta</taxon>
        <taxon>Magnoliopsida</taxon>
        <taxon>Liliopsida</taxon>
        <taxon>Poales</taxon>
        <taxon>Poaceae</taxon>
        <taxon>PACMAD clade</taxon>
        <taxon>Arundinoideae</taxon>
        <taxon>Arundineae</taxon>
        <taxon>Arundo</taxon>
    </lineage>
</organism>
<accession>A0A0A9G8U0</accession>
<evidence type="ECO:0000313" key="1">
    <source>
        <dbReference type="EMBL" id="JAE18971.1"/>
    </source>
</evidence>
<dbReference type="EMBL" id="GBRH01178925">
    <property type="protein sequence ID" value="JAE18971.1"/>
    <property type="molecule type" value="Transcribed_RNA"/>
</dbReference>
<reference evidence="1" key="2">
    <citation type="journal article" date="2015" name="Data Brief">
        <title>Shoot transcriptome of the giant reed, Arundo donax.</title>
        <authorList>
            <person name="Barrero R.A."/>
            <person name="Guerrero F.D."/>
            <person name="Moolhuijzen P."/>
            <person name="Goolsby J.A."/>
            <person name="Tidwell J."/>
            <person name="Bellgard S.E."/>
            <person name="Bellgard M.I."/>
        </authorList>
    </citation>
    <scope>NUCLEOTIDE SEQUENCE</scope>
    <source>
        <tissue evidence="1">Shoot tissue taken approximately 20 cm above the soil surface</tissue>
    </source>
</reference>
<reference evidence="1" key="1">
    <citation type="submission" date="2014-09" db="EMBL/GenBank/DDBJ databases">
        <authorList>
            <person name="Magalhaes I.L.F."/>
            <person name="Oliveira U."/>
            <person name="Santos F.R."/>
            <person name="Vidigal T.H.D.A."/>
            <person name="Brescovit A.D."/>
            <person name="Santos A.J."/>
        </authorList>
    </citation>
    <scope>NUCLEOTIDE SEQUENCE</scope>
    <source>
        <tissue evidence="1">Shoot tissue taken approximately 20 cm above the soil surface</tissue>
    </source>
</reference>
<sequence length="30" mass="3427">MTVLYSDFCDILTITIHHILDSVLYSITAQ</sequence>
<proteinExistence type="predicted"/>